<dbReference type="Pfam" id="PF00126">
    <property type="entry name" value="HTH_1"/>
    <property type="match status" value="1"/>
</dbReference>
<dbReference type="PANTHER" id="PTHR30419">
    <property type="entry name" value="HTH-TYPE TRANSCRIPTIONAL REGULATOR YBHD"/>
    <property type="match status" value="1"/>
</dbReference>
<dbReference type="KEGG" id="orm:HTY61_17195"/>
<proteinExistence type="inferred from homology"/>
<dbReference type="Proteomes" id="UP000509367">
    <property type="component" value="Chromosome"/>
</dbReference>
<dbReference type="Gene3D" id="3.40.190.290">
    <property type="match status" value="1"/>
</dbReference>
<dbReference type="SUPFAM" id="SSF53850">
    <property type="entry name" value="Periplasmic binding protein-like II"/>
    <property type="match status" value="1"/>
</dbReference>
<keyword evidence="2" id="KW-0805">Transcription regulation</keyword>
<comment type="similarity">
    <text evidence="1">Belongs to the LysR transcriptional regulatory family.</text>
</comment>
<dbReference type="AlphaFoldDB" id="A0A6N1VLH4"/>
<dbReference type="GO" id="GO:0003700">
    <property type="term" value="F:DNA-binding transcription factor activity"/>
    <property type="evidence" value="ECO:0007669"/>
    <property type="project" value="InterPro"/>
</dbReference>
<dbReference type="InterPro" id="IPR005119">
    <property type="entry name" value="LysR_subst-bd"/>
</dbReference>
<dbReference type="GO" id="GO:0005829">
    <property type="term" value="C:cytosol"/>
    <property type="evidence" value="ECO:0007669"/>
    <property type="project" value="TreeGrafter"/>
</dbReference>
<name>A0A6N1VLH4_9HYPH</name>
<dbReference type="InterPro" id="IPR050950">
    <property type="entry name" value="HTH-type_LysR_regulators"/>
</dbReference>
<organism evidence="6 7">
    <name type="scientific">Oricola thermophila</name>
    <dbReference type="NCBI Taxonomy" id="2742145"/>
    <lineage>
        <taxon>Bacteria</taxon>
        <taxon>Pseudomonadati</taxon>
        <taxon>Pseudomonadota</taxon>
        <taxon>Alphaproteobacteria</taxon>
        <taxon>Hyphomicrobiales</taxon>
        <taxon>Ahrensiaceae</taxon>
        <taxon>Oricola</taxon>
    </lineage>
</organism>
<reference evidence="6 7" key="1">
    <citation type="submission" date="2020-06" db="EMBL/GenBank/DDBJ databases">
        <title>Oricola thermophila sp. nov. isolated from a tidal sediments.</title>
        <authorList>
            <person name="Kwon K.K."/>
            <person name="Yang S.-H."/>
            <person name="Park M.-J."/>
        </authorList>
    </citation>
    <scope>NUCLEOTIDE SEQUENCE [LARGE SCALE GENOMIC DNA]</scope>
    <source>
        <strain evidence="6 7">MEBiC13590</strain>
    </source>
</reference>
<dbReference type="Gene3D" id="1.10.10.10">
    <property type="entry name" value="Winged helix-like DNA-binding domain superfamily/Winged helix DNA-binding domain"/>
    <property type="match status" value="1"/>
</dbReference>
<keyword evidence="4" id="KW-0804">Transcription</keyword>
<dbReference type="GO" id="GO:0003677">
    <property type="term" value="F:DNA binding"/>
    <property type="evidence" value="ECO:0007669"/>
    <property type="project" value="UniProtKB-KW"/>
</dbReference>
<evidence type="ECO:0000256" key="4">
    <source>
        <dbReference type="ARBA" id="ARBA00023163"/>
    </source>
</evidence>
<evidence type="ECO:0000313" key="6">
    <source>
        <dbReference type="EMBL" id="QKV20059.1"/>
    </source>
</evidence>
<dbReference type="PANTHER" id="PTHR30419:SF8">
    <property type="entry name" value="NITROGEN ASSIMILATION TRANSCRIPTIONAL ACTIVATOR-RELATED"/>
    <property type="match status" value="1"/>
</dbReference>
<dbReference type="InterPro" id="IPR000847">
    <property type="entry name" value="LysR_HTH_N"/>
</dbReference>
<dbReference type="InterPro" id="IPR036390">
    <property type="entry name" value="WH_DNA-bd_sf"/>
</dbReference>
<keyword evidence="7" id="KW-1185">Reference proteome</keyword>
<sequence>MINLANRLQLKDFRLIQAIADTGQLALAAERLAMTQPAASRMLASMERLVGTPLFVRHPKGMTPTAVGEILARNANSLLRGVDQALFEADAAMTGRAGTVRVGSVTGGAVAFVVPAIRQLKRTAPGADIHVDVAPSDELIAGLLRGDYDFVLSRIPPGTDARQFSVRRGRVEVIHFLVRRGHPLSARDALRPSDLAGWEWVIQAPHTPMRQAVEEAFIAYGLPLPEEIVNTTSLLVMIAYLTSTDAIAPITREVADLVAPGDSDGRFVALGPDEPIIINPYHLVSLKGQPMSPLAMRFRDLVFEGLSTTRNIAPGN</sequence>
<dbReference type="EMBL" id="CP054836">
    <property type="protein sequence ID" value="QKV20059.1"/>
    <property type="molecule type" value="Genomic_DNA"/>
</dbReference>
<evidence type="ECO:0000256" key="1">
    <source>
        <dbReference type="ARBA" id="ARBA00009437"/>
    </source>
</evidence>
<dbReference type="InterPro" id="IPR036388">
    <property type="entry name" value="WH-like_DNA-bd_sf"/>
</dbReference>
<evidence type="ECO:0000313" key="7">
    <source>
        <dbReference type="Proteomes" id="UP000509367"/>
    </source>
</evidence>
<protein>
    <submittedName>
        <fullName evidence="6">LysR family transcriptional regulator</fullName>
    </submittedName>
</protein>
<dbReference type="SUPFAM" id="SSF46785">
    <property type="entry name" value="Winged helix' DNA-binding domain"/>
    <property type="match status" value="1"/>
</dbReference>
<accession>A0A6N1VLH4</accession>
<evidence type="ECO:0000256" key="3">
    <source>
        <dbReference type="ARBA" id="ARBA00023125"/>
    </source>
</evidence>
<evidence type="ECO:0000256" key="2">
    <source>
        <dbReference type="ARBA" id="ARBA00023015"/>
    </source>
</evidence>
<keyword evidence="3" id="KW-0238">DNA-binding</keyword>
<dbReference type="Pfam" id="PF03466">
    <property type="entry name" value="LysR_substrate"/>
    <property type="match status" value="1"/>
</dbReference>
<feature type="domain" description="HTH lysR-type" evidence="5">
    <location>
        <begin position="8"/>
        <end position="65"/>
    </location>
</feature>
<gene>
    <name evidence="6" type="ORF">HTY61_17195</name>
</gene>
<dbReference type="PROSITE" id="PS50931">
    <property type="entry name" value="HTH_LYSR"/>
    <property type="match status" value="1"/>
</dbReference>
<dbReference type="PRINTS" id="PR00039">
    <property type="entry name" value="HTHLYSR"/>
</dbReference>
<dbReference type="RefSeq" id="WP_175277950.1">
    <property type="nucleotide sequence ID" value="NZ_CP054836.1"/>
</dbReference>
<evidence type="ECO:0000259" key="5">
    <source>
        <dbReference type="PROSITE" id="PS50931"/>
    </source>
</evidence>